<dbReference type="PANTHER" id="PTHR43806">
    <property type="entry name" value="PEPTIDASE S8"/>
    <property type="match status" value="1"/>
</dbReference>
<organism evidence="9 10">
    <name type="scientific">Saprolegnia diclina (strain VS20)</name>
    <dbReference type="NCBI Taxonomy" id="1156394"/>
    <lineage>
        <taxon>Eukaryota</taxon>
        <taxon>Sar</taxon>
        <taxon>Stramenopiles</taxon>
        <taxon>Oomycota</taxon>
        <taxon>Saprolegniomycetes</taxon>
        <taxon>Saprolegniales</taxon>
        <taxon>Saprolegniaceae</taxon>
        <taxon>Saprolegnia</taxon>
    </lineage>
</organism>
<dbReference type="STRING" id="1156394.T0PX31"/>
<comment type="similarity">
    <text evidence="1 7">Belongs to the peptidase S8 family.</text>
</comment>
<dbReference type="RefSeq" id="XP_008616636.1">
    <property type="nucleotide sequence ID" value="XM_008618414.1"/>
</dbReference>
<dbReference type="GO" id="GO:0004252">
    <property type="term" value="F:serine-type endopeptidase activity"/>
    <property type="evidence" value="ECO:0007669"/>
    <property type="project" value="UniProtKB-EC"/>
</dbReference>
<evidence type="ECO:0000256" key="7">
    <source>
        <dbReference type="PROSITE-ProRule" id="PRU01240"/>
    </source>
</evidence>
<comment type="catalytic activity">
    <reaction evidence="5">
        <text>Hydrolysis of proteins with broad specificity for peptide bonds, and a preference for a large uncharged residue in P1. Hydrolyzes peptide amides.</text>
        <dbReference type="EC" id="3.4.21.62"/>
    </reaction>
</comment>
<dbReference type="PROSITE" id="PS51892">
    <property type="entry name" value="SUBTILASE"/>
    <property type="match status" value="1"/>
</dbReference>
<dbReference type="InterPro" id="IPR000209">
    <property type="entry name" value="Peptidase_S8/S53_dom"/>
</dbReference>
<evidence type="ECO:0000256" key="3">
    <source>
        <dbReference type="ARBA" id="ARBA00022801"/>
    </source>
</evidence>
<dbReference type="InterPro" id="IPR015500">
    <property type="entry name" value="Peptidase_S8_subtilisin-rel"/>
</dbReference>
<feature type="domain" description="Peptidase S8/S53" evidence="8">
    <location>
        <begin position="80"/>
        <end position="262"/>
    </location>
</feature>
<sequence length="263" mass="27772">GLETKTLWIVPGTFIKAADQATVDKLAQHRGIKTIEHLPEISLDPVLTQAVSETTAANEPNPQWGVQTVGAPEVWKTTNGSGVIIGSIDTGARHTHELIKDSWRADHGWYDPYDNSALPVDLNGHGTHTIGTMTGKNGFGVAPGAQWISCRGLSGKTGSSWALLECLQFMICPTLPDGTDPDCSKGAHVVNNSWGSKWYDPIYEDAVAALHKAGIIPVVSNGNNGPACATTGNPGGYPNVISVGAIGSASNERTKLAYFSSKE</sequence>
<dbReference type="AlphaFoldDB" id="T0PX31"/>
<dbReference type="GO" id="GO:0006508">
    <property type="term" value="P:proteolysis"/>
    <property type="evidence" value="ECO:0007669"/>
    <property type="project" value="UniProtKB-KW"/>
</dbReference>
<dbReference type="Proteomes" id="UP000030762">
    <property type="component" value="Unassembled WGS sequence"/>
</dbReference>
<gene>
    <name evidence="9" type="ORF">SDRG_12343</name>
</gene>
<evidence type="ECO:0000256" key="2">
    <source>
        <dbReference type="ARBA" id="ARBA00022670"/>
    </source>
</evidence>
<keyword evidence="3" id="KW-0378">Hydrolase</keyword>
<evidence type="ECO:0000256" key="5">
    <source>
        <dbReference type="ARBA" id="ARBA00023529"/>
    </source>
</evidence>
<keyword evidence="10" id="KW-1185">Reference proteome</keyword>
<protein>
    <recommendedName>
        <fullName evidence="6">subtilisin</fullName>
        <ecNumber evidence="6">3.4.21.62</ecNumber>
    </recommendedName>
</protein>
<dbReference type="OrthoDB" id="63598at2759"/>
<keyword evidence="2" id="KW-0645">Protease</keyword>
<name>T0PX31_SAPDV</name>
<dbReference type="InterPro" id="IPR050131">
    <property type="entry name" value="Peptidase_S8_subtilisin-like"/>
</dbReference>
<comment type="caution">
    <text evidence="7">Lacks conserved residue(s) required for the propagation of feature annotation.</text>
</comment>
<evidence type="ECO:0000256" key="6">
    <source>
        <dbReference type="ARBA" id="ARBA00023619"/>
    </source>
</evidence>
<dbReference type="Gene3D" id="3.40.50.200">
    <property type="entry name" value="Peptidase S8/S53 domain"/>
    <property type="match status" value="1"/>
</dbReference>
<dbReference type="GeneID" id="19953070"/>
<dbReference type="EC" id="3.4.21.62" evidence="6"/>
<evidence type="ECO:0000313" key="10">
    <source>
        <dbReference type="Proteomes" id="UP000030762"/>
    </source>
</evidence>
<dbReference type="VEuPathDB" id="FungiDB:SDRG_12343"/>
<dbReference type="InterPro" id="IPR036852">
    <property type="entry name" value="Peptidase_S8/S53_dom_sf"/>
</dbReference>
<dbReference type="PRINTS" id="PR00723">
    <property type="entry name" value="SUBTILISIN"/>
</dbReference>
<dbReference type="SUPFAM" id="SSF52743">
    <property type="entry name" value="Subtilisin-like"/>
    <property type="match status" value="1"/>
</dbReference>
<keyword evidence="4" id="KW-0720">Serine protease</keyword>
<proteinExistence type="inferred from homology"/>
<evidence type="ECO:0000313" key="9">
    <source>
        <dbReference type="EMBL" id="EQC30069.1"/>
    </source>
</evidence>
<dbReference type="Pfam" id="PF00082">
    <property type="entry name" value="Peptidase_S8"/>
    <property type="match status" value="1"/>
</dbReference>
<accession>T0PX31</accession>
<reference evidence="9 10" key="1">
    <citation type="submission" date="2012-04" db="EMBL/GenBank/DDBJ databases">
        <title>The Genome Sequence of Saprolegnia declina VS20.</title>
        <authorList>
            <consortium name="The Broad Institute Genome Sequencing Platform"/>
            <person name="Russ C."/>
            <person name="Nusbaum C."/>
            <person name="Tyler B."/>
            <person name="van West P."/>
            <person name="Dieguez-Uribeondo J."/>
            <person name="de Bruijn I."/>
            <person name="Tripathy S."/>
            <person name="Jiang R."/>
            <person name="Young S.K."/>
            <person name="Zeng Q."/>
            <person name="Gargeya S."/>
            <person name="Fitzgerald M."/>
            <person name="Haas B."/>
            <person name="Abouelleil A."/>
            <person name="Alvarado L."/>
            <person name="Arachchi H.M."/>
            <person name="Berlin A."/>
            <person name="Chapman S.B."/>
            <person name="Goldberg J."/>
            <person name="Griggs A."/>
            <person name="Gujja S."/>
            <person name="Hansen M."/>
            <person name="Howarth C."/>
            <person name="Imamovic A."/>
            <person name="Larimer J."/>
            <person name="McCowen C."/>
            <person name="Montmayeur A."/>
            <person name="Murphy C."/>
            <person name="Neiman D."/>
            <person name="Pearson M."/>
            <person name="Priest M."/>
            <person name="Roberts A."/>
            <person name="Saif S."/>
            <person name="Shea T."/>
            <person name="Sisk P."/>
            <person name="Sykes S."/>
            <person name="Wortman J."/>
            <person name="Nusbaum C."/>
            <person name="Birren B."/>
        </authorList>
    </citation>
    <scope>NUCLEOTIDE SEQUENCE [LARGE SCALE GENOMIC DNA]</scope>
    <source>
        <strain evidence="9 10">VS20</strain>
    </source>
</reference>
<evidence type="ECO:0000256" key="4">
    <source>
        <dbReference type="ARBA" id="ARBA00022825"/>
    </source>
</evidence>
<dbReference type="EMBL" id="JH767179">
    <property type="protein sequence ID" value="EQC30069.1"/>
    <property type="molecule type" value="Genomic_DNA"/>
</dbReference>
<evidence type="ECO:0000256" key="1">
    <source>
        <dbReference type="ARBA" id="ARBA00011073"/>
    </source>
</evidence>
<evidence type="ECO:0000259" key="8">
    <source>
        <dbReference type="Pfam" id="PF00082"/>
    </source>
</evidence>
<dbReference type="InParanoid" id="T0PX31"/>
<feature type="non-terminal residue" evidence="9">
    <location>
        <position position="1"/>
    </location>
</feature>
<dbReference type="PANTHER" id="PTHR43806:SF67">
    <property type="entry name" value="EGF-LIKE DOMAIN-CONTAINING PROTEIN"/>
    <property type="match status" value="1"/>
</dbReference>